<protein>
    <submittedName>
        <fullName evidence="3">ParB/Sulfiredoxin</fullName>
    </submittedName>
</protein>
<accession>A0A6J5RGK9</accession>
<dbReference type="Gene3D" id="3.90.1530.10">
    <property type="entry name" value="Conserved hypothetical protein from pyrococcus furiosus pfu- 392566-001, ParB domain"/>
    <property type="match status" value="1"/>
</dbReference>
<dbReference type="InterPro" id="IPR036086">
    <property type="entry name" value="ParB/Sulfiredoxin_sf"/>
</dbReference>
<dbReference type="InterPro" id="IPR003115">
    <property type="entry name" value="ParB_N"/>
</dbReference>
<feature type="compositionally biased region" description="Polar residues" evidence="1">
    <location>
        <begin position="451"/>
        <end position="460"/>
    </location>
</feature>
<proteinExistence type="predicted"/>
<feature type="region of interest" description="Disordered" evidence="1">
    <location>
        <begin position="438"/>
        <end position="466"/>
    </location>
</feature>
<sequence>MATPTQKKRPRLDKMTGVQKTLMGGMRQVPVDDLSYYPGNARRGDIETVAESLSYHGQFKPIVVQKSTGYVLAGNHTLQAARDVLGWETIAAVFVDVDDQQAAKIVLVDNASSDKGTYDYNALMDIISTVNDPIGTGYTQDIIDNMNALLDGITSGDGIYDNGGAVPKDALGRSSFGEDDDPIDVDGFDDLPSILSGVSSLKADAVFMSNDWWGMPDLLEEMLFPRIDGYVDTWSGPTSSADDGTSMFMYTYGTDSTKGMPWDRTILNFYTSDSRFENWWADPAKYTAKMLNAGVAGAVSHDFSILAGLPRLLHLFNVYRSRWLSRYMQEAGIKIIPSITFADISTLDFSLAGIPVGAPVVSIQMQTVDDAKKDDGALHVRLRCIEQAIEYLQPDQLLVYGNTPGFNMIKEIDLGETELIFVENRSVRRSRWQKERDGAIYKDSKNRKASSRVTGVSQSGVAMRGH</sequence>
<feature type="domain" description="ParB-like N-terminal" evidence="2">
    <location>
        <begin position="27"/>
        <end position="111"/>
    </location>
</feature>
<name>A0A6J5RGK9_9CAUD</name>
<evidence type="ECO:0000256" key="1">
    <source>
        <dbReference type="SAM" id="MobiDB-lite"/>
    </source>
</evidence>
<gene>
    <name evidence="3" type="ORF">UFOVP1246_87</name>
</gene>
<dbReference type="EMBL" id="LR797193">
    <property type="protein sequence ID" value="CAB4193367.1"/>
    <property type="molecule type" value="Genomic_DNA"/>
</dbReference>
<reference evidence="3" key="1">
    <citation type="submission" date="2020-05" db="EMBL/GenBank/DDBJ databases">
        <authorList>
            <person name="Chiriac C."/>
            <person name="Salcher M."/>
            <person name="Ghai R."/>
            <person name="Kavagutti S V."/>
        </authorList>
    </citation>
    <scope>NUCLEOTIDE SEQUENCE</scope>
</reference>
<dbReference type="Pfam" id="PF02195">
    <property type="entry name" value="ParB_N"/>
    <property type="match status" value="1"/>
</dbReference>
<evidence type="ECO:0000313" key="3">
    <source>
        <dbReference type="EMBL" id="CAB4193367.1"/>
    </source>
</evidence>
<dbReference type="SUPFAM" id="SSF110849">
    <property type="entry name" value="ParB/Sulfiredoxin"/>
    <property type="match status" value="1"/>
</dbReference>
<dbReference type="InterPro" id="IPR025530">
    <property type="entry name" value="DUF4417"/>
</dbReference>
<organism evidence="3">
    <name type="scientific">uncultured Caudovirales phage</name>
    <dbReference type="NCBI Taxonomy" id="2100421"/>
    <lineage>
        <taxon>Viruses</taxon>
        <taxon>Duplodnaviria</taxon>
        <taxon>Heunggongvirae</taxon>
        <taxon>Uroviricota</taxon>
        <taxon>Caudoviricetes</taxon>
        <taxon>Peduoviridae</taxon>
        <taxon>Maltschvirus</taxon>
        <taxon>Maltschvirus maltsch</taxon>
    </lineage>
</organism>
<dbReference type="Pfam" id="PF14386">
    <property type="entry name" value="DUF4417"/>
    <property type="match status" value="1"/>
</dbReference>
<evidence type="ECO:0000259" key="2">
    <source>
        <dbReference type="SMART" id="SM00470"/>
    </source>
</evidence>
<dbReference type="SMART" id="SM00470">
    <property type="entry name" value="ParB"/>
    <property type="match status" value="1"/>
</dbReference>